<dbReference type="PANTHER" id="PTHR11614">
    <property type="entry name" value="PHOSPHOLIPASE-RELATED"/>
    <property type="match status" value="1"/>
</dbReference>
<dbReference type="Pfam" id="PF12146">
    <property type="entry name" value="Hydrolase_4"/>
    <property type="match status" value="1"/>
</dbReference>
<dbReference type="OMA" id="HPMVISF"/>
<evidence type="ECO:0000313" key="2">
    <source>
        <dbReference type="EMBL" id="VAH92521.1"/>
    </source>
</evidence>
<proteinExistence type="predicted"/>
<dbReference type="Gene3D" id="3.40.50.1820">
    <property type="entry name" value="alpha/beta hydrolase"/>
    <property type="match status" value="1"/>
</dbReference>
<dbReference type="AlphaFoldDB" id="A0A9R0SCK9"/>
<organism evidence="2 3">
    <name type="scientific">Triticum turgidum subsp. durum</name>
    <name type="common">Durum wheat</name>
    <name type="synonym">Triticum durum</name>
    <dbReference type="NCBI Taxonomy" id="4567"/>
    <lineage>
        <taxon>Eukaryota</taxon>
        <taxon>Viridiplantae</taxon>
        <taxon>Streptophyta</taxon>
        <taxon>Embryophyta</taxon>
        <taxon>Tracheophyta</taxon>
        <taxon>Spermatophyta</taxon>
        <taxon>Magnoliopsida</taxon>
        <taxon>Liliopsida</taxon>
        <taxon>Poales</taxon>
        <taxon>Poaceae</taxon>
        <taxon>BOP clade</taxon>
        <taxon>Pooideae</taxon>
        <taxon>Triticodae</taxon>
        <taxon>Triticeae</taxon>
        <taxon>Triticinae</taxon>
        <taxon>Triticum</taxon>
    </lineage>
</organism>
<dbReference type="FunFam" id="3.40.50.1820:FF:000036">
    <property type="entry name" value="Alpha/beta-Hydrolases superfamily protein"/>
    <property type="match status" value="1"/>
</dbReference>
<dbReference type="EMBL" id="LT934117">
    <property type="protein sequence ID" value="VAH92521.1"/>
    <property type="molecule type" value="Genomic_DNA"/>
</dbReference>
<accession>A0A9R0SCK9</accession>
<feature type="domain" description="Serine aminopeptidase S33" evidence="1">
    <location>
        <begin position="109"/>
        <end position="348"/>
    </location>
</feature>
<dbReference type="SUPFAM" id="SSF53474">
    <property type="entry name" value="alpha/beta-Hydrolases"/>
    <property type="match status" value="1"/>
</dbReference>
<dbReference type="Proteomes" id="UP000324705">
    <property type="component" value="Chromosome 4A"/>
</dbReference>
<dbReference type="InterPro" id="IPR051044">
    <property type="entry name" value="MAG_DAG_Lipase"/>
</dbReference>
<keyword evidence="3" id="KW-1185">Reference proteome</keyword>
<dbReference type="InterPro" id="IPR000073">
    <property type="entry name" value="AB_hydrolase_1"/>
</dbReference>
<reference evidence="2 3" key="1">
    <citation type="submission" date="2017-09" db="EMBL/GenBank/DDBJ databases">
        <authorList>
            <consortium name="International Durum Wheat Genome Sequencing Consortium (IDWGSC)"/>
            <person name="Milanesi L."/>
        </authorList>
    </citation>
    <scope>NUCLEOTIDE SEQUENCE [LARGE SCALE GENOMIC DNA]</scope>
    <source>
        <strain evidence="3">cv. Svevo</strain>
    </source>
</reference>
<evidence type="ECO:0000313" key="3">
    <source>
        <dbReference type="Proteomes" id="UP000324705"/>
    </source>
</evidence>
<protein>
    <recommendedName>
        <fullName evidence="1">Serine aminopeptidase S33 domain-containing protein</fullName>
    </recommendedName>
</protein>
<dbReference type="PRINTS" id="PR00111">
    <property type="entry name" value="ABHYDROLASE"/>
</dbReference>
<dbReference type="InterPro" id="IPR029058">
    <property type="entry name" value="AB_hydrolase_fold"/>
</dbReference>
<gene>
    <name evidence="2" type="ORF">TRITD_4Av1G140350</name>
</gene>
<dbReference type="InterPro" id="IPR022742">
    <property type="entry name" value="Hydrolase_4"/>
</dbReference>
<evidence type="ECO:0000259" key="1">
    <source>
        <dbReference type="Pfam" id="PF12146"/>
    </source>
</evidence>
<sequence length="380" mass="42726">MTKETRAVHTLYDRSVTTYQFKHATAHHLYIRTYSHPMHLLSCFRTNSIFIIKFVFFLHDESKSSMMTKLSSSGSNNVDDGYEYEEEYIKNARGMKLFTCRWLPANARPIKALVFMCHGYAVECSVTMRGTGVRLAQAGYAVYGMDYEGHGKSDGLRGYVPSFDVLLGDCDAYFTAAVAANQSPQLPRFLLGESMGGAVALLLHRARPSYWAGAVLVAPMCKITEEMKPHPAVIKVLEAVTRFIPTWKVVPTRNVIGAAYRTQAKRDEIRRNPYCYKGRPRLKTAHELLRASLRVESEVLTQVTLPFLVVHGGGDRVTDPSVSQLLCREAPSTDKTLKLYPGMWHALTSGELPENIDKVFFDIIAWLDHRSGPPAPERDD</sequence>
<dbReference type="Gramene" id="TRITD4Av1G140350.2">
    <property type="protein sequence ID" value="TRITD4Av1G140350.2"/>
    <property type="gene ID" value="TRITD4Av1G140350"/>
</dbReference>
<name>A0A9R0SCK9_TRITD</name>